<gene>
    <name evidence="2" type="ORF">BN983_01875</name>
</gene>
<proteinExistence type="predicted"/>
<dbReference type="EMBL" id="CCDI010000002">
    <property type="protein sequence ID" value="CDQ23624.1"/>
    <property type="molecule type" value="Genomic_DNA"/>
</dbReference>
<comment type="caution">
    <text evidence="2">The sequence shown here is derived from an EMBL/GenBank/DDBJ whole genome shotgun (WGS) entry which is preliminary data.</text>
</comment>
<keyword evidence="1" id="KW-0175">Coiled coil</keyword>
<evidence type="ECO:0000313" key="2">
    <source>
        <dbReference type="EMBL" id="CDQ23624.1"/>
    </source>
</evidence>
<sequence>MNRRIFFGLFVVLLIVLTSVNIYAARMASNNDLQKRLHQLEVKNEKNMEEKTALKETLQKQEPADIQARYDALVKLVSTFIEVAFKQDKETYQERKKEAHKVMSNDLASTFFPTETYKGDRKTEVDEVEIFIKTGNLTNNQASVLVKFKHTLYSLQSDQKQVSPVFLRINAHREEGHWMITDFQDVEEEGYS</sequence>
<organism evidence="2 3">
    <name type="scientific">Halobacillus karajensis</name>
    <dbReference type="NCBI Taxonomy" id="195088"/>
    <lineage>
        <taxon>Bacteria</taxon>
        <taxon>Bacillati</taxon>
        <taxon>Bacillota</taxon>
        <taxon>Bacilli</taxon>
        <taxon>Bacillales</taxon>
        <taxon>Bacillaceae</taxon>
        <taxon>Halobacillus</taxon>
    </lineage>
</organism>
<reference evidence="2 3" key="2">
    <citation type="submission" date="2014-05" db="EMBL/GenBank/DDBJ databases">
        <title>Draft genome sequence of Halobacillus karajensis HK-03.</title>
        <authorList>
            <person name="Khelaifia S."/>
            <person name="Croce O."/>
            <person name="Lagier J.C."/>
            <person name="Raoult D."/>
        </authorList>
    </citation>
    <scope>NUCLEOTIDE SEQUENCE [LARGE SCALE GENOMIC DNA]</scope>
    <source>
        <strain evidence="2 3">HD-03</strain>
    </source>
</reference>
<dbReference type="AlphaFoldDB" id="A0A059NW59"/>
<dbReference type="RefSeq" id="WP_035507936.1">
    <property type="nucleotide sequence ID" value="NZ_CCDH010000003.1"/>
</dbReference>
<name>A0A059NW59_9BACI</name>
<feature type="coiled-coil region" evidence="1">
    <location>
        <begin position="30"/>
        <end position="57"/>
    </location>
</feature>
<dbReference type="Proteomes" id="UP000028868">
    <property type="component" value="Unassembled WGS sequence"/>
</dbReference>
<evidence type="ECO:0000256" key="1">
    <source>
        <dbReference type="SAM" id="Coils"/>
    </source>
</evidence>
<protein>
    <recommendedName>
        <fullName evidence="4">MerR family transcriptional regulator</fullName>
    </recommendedName>
</protein>
<evidence type="ECO:0000313" key="3">
    <source>
        <dbReference type="Proteomes" id="UP000028868"/>
    </source>
</evidence>
<evidence type="ECO:0008006" key="4">
    <source>
        <dbReference type="Google" id="ProtNLM"/>
    </source>
</evidence>
<accession>A0A059NW59</accession>
<keyword evidence="3" id="KW-1185">Reference proteome</keyword>
<reference evidence="3" key="1">
    <citation type="submission" date="2014-03" db="EMBL/GenBank/DDBJ databases">
        <authorList>
            <person name="Urmite Genomes U."/>
        </authorList>
    </citation>
    <scope>NUCLEOTIDE SEQUENCE [LARGE SCALE GENOMIC DNA]</scope>
    <source>
        <strain evidence="3">HD-03</strain>
    </source>
</reference>